<dbReference type="EMBL" id="GG698803">
    <property type="protein sequence ID" value="EEU30506.1"/>
    <property type="molecule type" value="Genomic_DNA"/>
</dbReference>
<organism evidence="2 3">
    <name type="scientific">Limosilactobacillus coleohominis 101-4-CHN</name>
    <dbReference type="NCBI Taxonomy" id="575594"/>
    <lineage>
        <taxon>Bacteria</taxon>
        <taxon>Bacillati</taxon>
        <taxon>Bacillota</taxon>
        <taxon>Bacilli</taxon>
        <taxon>Lactobacillales</taxon>
        <taxon>Lactobacillaceae</taxon>
        <taxon>Limosilactobacillus</taxon>
    </lineage>
</organism>
<dbReference type="PROSITE" id="PS50943">
    <property type="entry name" value="HTH_CROC1"/>
    <property type="match status" value="1"/>
</dbReference>
<protein>
    <submittedName>
        <fullName evidence="2">DNA-binding helix-turn-helix protein</fullName>
    </submittedName>
</protein>
<dbReference type="HOGENOM" id="CLU_066192_4_9_9"/>
<name>C7XVZ0_9LACO</name>
<dbReference type="CDD" id="cd00093">
    <property type="entry name" value="HTH_XRE"/>
    <property type="match status" value="1"/>
</dbReference>
<gene>
    <name evidence="2" type="ORF">HMPREF0501_00884</name>
</gene>
<dbReference type="SMART" id="SM00530">
    <property type="entry name" value="HTH_XRE"/>
    <property type="match status" value="1"/>
</dbReference>
<dbReference type="RefSeq" id="WP_006916693.1">
    <property type="nucleotide sequence ID" value="NZ_GG698803.1"/>
</dbReference>
<sequence length="108" mass="12375">MSESLGQYLRSLRNTKHMSMADVREQTNITNSRLSKLENNQITDPSISVICKLSKCYGVDVVNVLNEAGMDIDKSTPFNHTSFLNKEEIDSLQRIIDLLTKERWNNEV</sequence>
<keyword evidence="3" id="KW-1185">Reference proteome</keyword>
<evidence type="ECO:0000313" key="2">
    <source>
        <dbReference type="EMBL" id="EEU30506.1"/>
    </source>
</evidence>
<feature type="domain" description="HTH cro/C1-type" evidence="1">
    <location>
        <begin position="9"/>
        <end position="64"/>
    </location>
</feature>
<keyword evidence="2" id="KW-0238">DNA-binding</keyword>
<dbReference type="OrthoDB" id="2080915at2"/>
<evidence type="ECO:0000259" key="1">
    <source>
        <dbReference type="PROSITE" id="PS50943"/>
    </source>
</evidence>
<dbReference type="SUPFAM" id="SSF47413">
    <property type="entry name" value="lambda repressor-like DNA-binding domains"/>
    <property type="match status" value="1"/>
</dbReference>
<dbReference type="Pfam" id="PF01381">
    <property type="entry name" value="HTH_3"/>
    <property type="match status" value="1"/>
</dbReference>
<dbReference type="GO" id="GO:0003677">
    <property type="term" value="F:DNA binding"/>
    <property type="evidence" value="ECO:0007669"/>
    <property type="project" value="UniProtKB-KW"/>
</dbReference>
<proteinExistence type="predicted"/>
<dbReference type="Proteomes" id="UP000003987">
    <property type="component" value="Unassembled WGS sequence"/>
</dbReference>
<dbReference type="Gene3D" id="1.10.260.40">
    <property type="entry name" value="lambda repressor-like DNA-binding domains"/>
    <property type="match status" value="1"/>
</dbReference>
<evidence type="ECO:0000313" key="3">
    <source>
        <dbReference type="Proteomes" id="UP000003987"/>
    </source>
</evidence>
<accession>C7XVZ0</accession>
<reference evidence="2 3" key="1">
    <citation type="submission" date="2009-06" db="EMBL/GenBank/DDBJ databases">
        <title>The Genome Sequence of Lactobacillus coleohominis strain 101-4-CHN.</title>
        <authorList>
            <consortium name="The Broad Institute Genome Sequencing Platform"/>
            <person name="Ward D."/>
            <person name="Young S.K."/>
            <person name="Zeng Q."/>
            <person name="Koehrsen M."/>
            <person name="Alvarado L."/>
            <person name="Berlin A."/>
            <person name="Borenstein D."/>
            <person name="Chen Z."/>
            <person name="Engels R."/>
            <person name="Freedman E."/>
            <person name="Gellesch M."/>
            <person name="Goldberg J."/>
            <person name="Griggs A."/>
            <person name="Gujja S."/>
            <person name="Heiman D."/>
            <person name="Hepburn T."/>
            <person name="Howarth C."/>
            <person name="Jen D."/>
            <person name="Larson L."/>
            <person name="Lewis B."/>
            <person name="Mehta T."/>
            <person name="Park D."/>
            <person name="Pearson M."/>
            <person name="Roberts A."/>
            <person name="Saif S."/>
            <person name="Shea T."/>
            <person name="Shenoy N."/>
            <person name="Sisk P."/>
            <person name="Stolte C."/>
            <person name="Sykes S."/>
            <person name="Walk T."/>
            <person name="White J."/>
            <person name="Yandava C."/>
            <person name="Liu Y."/>
            <person name="Xu Q."/>
            <person name="Lander E."/>
            <person name="Nusbaum C."/>
            <person name="Galagan J."/>
            <person name="Birren B."/>
        </authorList>
    </citation>
    <scope>NUCLEOTIDE SEQUENCE [LARGE SCALE GENOMIC DNA]</scope>
    <source>
        <strain evidence="2 3">101-4-CHN</strain>
    </source>
</reference>
<dbReference type="STRING" id="575594.HMPREF0501_00884"/>
<dbReference type="InterPro" id="IPR010982">
    <property type="entry name" value="Lambda_DNA-bd_dom_sf"/>
</dbReference>
<dbReference type="InterPro" id="IPR001387">
    <property type="entry name" value="Cro/C1-type_HTH"/>
</dbReference>
<dbReference type="AlphaFoldDB" id="C7XVZ0"/>